<feature type="compositionally biased region" description="Basic residues" evidence="1">
    <location>
        <begin position="2543"/>
        <end position="2558"/>
    </location>
</feature>
<dbReference type="SUPFAM" id="SSF48371">
    <property type="entry name" value="ARM repeat"/>
    <property type="match status" value="2"/>
</dbReference>
<dbReference type="PANTHER" id="PTHR17695">
    <property type="entry name" value="SMALL SUBUNIT PROCESSOME COMPONENT 20 HOMOLOG"/>
    <property type="match status" value="1"/>
</dbReference>
<dbReference type="HOGENOM" id="CLU_000327_0_0_1"/>
<dbReference type="Proteomes" id="UP000029964">
    <property type="component" value="Unassembled WGS sequence"/>
</dbReference>
<dbReference type="GO" id="GO:0032040">
    <property type="term" value="C:small-subunit processome"/>
    <property type="evidence" value="ECO:0007669"/>
    <property type="project" value="TreeGrafter"/>
</dbReference>
<dbReference type="InterPro" id="IPR011430">
    <property type="entry name" value="UTP20_N"/>
</dbReference>
<dbReference type="InterPro" id="IPR052575">
    <property type="entry name" value="SSU_processome_comp_20"/>
</dbReference>
<feature type="region of interest" description="Disordered" evidence="1">
    <location>
        <begin position="2376"/>
        <end position="2404"/>
    </location>
</feature>
<dbReference type="GO" id="GO:0030686">
    <property type="term" value="C:90S preribosome"/>
    <property type="evidence" value="ECO:0007669"/>
    <property type="project" value="TreeGrafter"/>
</dbReference>
<evidence type="ECO:0000313" key="5">
    <source>
        <dbReference type="Proteomes" id="UP000029964"/>
    </source>
</evidence>
<proteinExistence type="predicted"/>
<dbReference type="EMBL" id="JPKY01000011">
    <property type="protein sequence ID" value="KFH47307.1"/>
    <property type="molecule type" value="Genomic_DNA"/>
</dbReference>
<feature type="region of interest" description="Disordered" evidence="1">
    <location>
        <begin position="2526"/>
        <end position="2573"/>
    </location>
</feature>
<keyword evidence="5" id="KW-1185">Reference proteome</keyword>
<evidence type="ECO:0000259" key="2">
    <source>
        <dbReference type="Pfam" id="PF07539"/>
    </source>
</evidence>
<accession>A0A086TD75</accession>
<feature type="compositionally biased region" description="Acidic residues" evidence="1">
    <location>
        <begin position="2380"/>
        <end position="2400"/>
    </location>
</feature>
<evidence type="ECO:0000313" key="4">
    <source>
        <dbReference type="EMBL" id="KFH47307.1"/>
    </source>
</evidence>
<dbReference type="PANTHER" id="PTHR17695:SF11">
    <property type="entry name" value="SMALL SUBUNIT PROCESSOME COMPONENT 20 HOMOLOG"/>
    <property type="match status" value="1"/>
</dbReference>
<feature type="domain" description="U3 small nucleolar RNA-associated protein 20 N-terminal" evidence="2">
    <location>
        <begin position="1017"/>
        <end position="1443"/>
    </location>
</feature>
<dbReference type="InterPro" id="IPR016024">
    <property type="entry name" value="ARM-type_fold"/>
</dbReference>
<dbReference type="InterPro" id="IPR011989">
    <property type="entry name" value="ARM-like"/>
</dbReference>
<dbReference type="STRING" id="857340.A0A086TD75"/>
<protein>
    <submittedName>
        <fullName evidence="4">U3 small nucleolar RNA-associated protein-like protein</fullName>
    </submittedName>
</protein>
<feature type="compositionally biased region" description="Basic residues" evidence="1">
    <location>
        <begin position="10"/>
        <end position="21"/>
    </location>
</feature>
<comment type="caution">
    <text evidence="4">The sequence shown here is derived from an EMBL/GenBank/DDBJ whole genome shotgun (WGS) entry which is preliminary data.</text>
</comment>
<dbReference type="Pfam" id="PF07539">
    <property type="entry name" value="UTP20_N"/>
    <property type="match status" value="2"/>
</dbReference>
<dbReference type="OrthoDB" id="360653at2759"/>
<feature type="domain" description="U3 small nucleolar RNA-associated protein 20" evidence="3">
    <location>
        <begin position="1653"/>
        <end position="1871"/>
    </location>
</feature>
<dbReference type="Pfam" id="PF20416">
    <property type="entry name" value="UTP20"/>
    <property type="match status" value="1"/>
</dbReference>
<name>A0A086TD75_HAPC1</name>
<evidence type="ECO:0000256" key="1">
    <source>
        <dbReference type="SAM" id="MobiDB-lite"/>
    </source>
</evidence>
<feature type="domain" description="U3 small nucleolar RNA-associated protein 20 N-terminal" evidence="2">
    <location>
        <begin position="904"/>
        <end position="1016"/>
    </location>
</feature>
<organism evidence="4 5">
    <name type="scientific">Hapsidospora chrysogenum (strain ATCC 11550 / CBS 779.69 / DSM 880 / IAM 14645 / JCM 23072 / IMI 49137)</name>
    <name type="common">Acremonium chrysogenum</name>
    <dbReference type="NCBI Taxonomy" id="857340"/>
    <lineage>
        <taxon>Eukaryota</taxon>
        <taxon>Fungi</taxon>
        <taxon>Dikarya</taxon>
        <taxon>Ascomycota</taxon>
        <taxon>Pezizomycotina</taxon>
        <taxon>Sordariomycetes</taxon>
        <taxon>Hypocreomycetidae</taxon>
        <taxon>Hypocreales</taxon>
        <taxon>Bionectriaceae</taxon>
        <taxon>Hapsidospora</taxon>
    </lineage>
</organism>
<gene>
    <name evidence="4" type="ORF">ACRE_019150</name>
</gene>
<evidence type="ECO:0000259" key="3">
    <source>
        <dbReference type="Pfam" id="PF20416"/>
    </source>
</evidence>
<feature type="region of interest" description="Disordered" evidence="1">
    <location>
        <begin position="1"/>
        <end position="21"/>
    </location>
</feature>
<dbReference type="InterPro" id="IPR046523">
    <property type="entry name" value="UTP20_dom"/>
</dbReference>
<dbReference type="Gene3D" id="1.25.10.10">
    <property type="entry name" value="Leucine-rich Repeat Variant"/>
    <property type="match status" value="3"/>
</dbReference>
<sequence>MPSKSSGRIVKARKNSTPHQKNHRFESFTAKIAKFNSLQPLRKVRRHDLDSDDISATTSYFRNGLQKWGELNIAKGFVSFKREVLGLSESLPQILHFEKRIFEILVRYISMQEKESLEPLLDLLTAFAHDLGVRFEKYYAKSLELIVEIAGRPQDVEVIEWTFGALAFLFKYLSKLLVPNLRPTFDAVAPLLGKSRHPPHVARFAAEALSFLVKKAGAPSHRETALPAFISHAKADLCSMVDDRQFTLYMDGIMTMFAEAIKGNENSIHSSGPTIFILLMDATLEQGSDEGPGATQNDIWTDVVCGVLTSVIHHSTHETFAELLASILGKIKTNFERIGSDGKWLNLRPYIRALGVLAGVRRGGRVGDWPGVIRSLVDMLELIAKTNEDSAQCDPEAVWRDIMVQIAITWHHAPIDALIPALSRFSRSLTKGPLMKWFIPFNSYACELDPTRFSNLLRGEFQKFIAGHWSQGENQDMLCILLPPMIEKYGFPPAGDRDSCRLPQGWQDQIVSKFENLEISPFPERGPYNKDPQVWRDRCLPKYAALLRLLELASVHPSTNARIAELLLRKLKLALRPSSTLASDEVHFIVSQGFDAYLRMSKPGKSVDSTLGPLLRAAVPRFARSVGFLEAFLAYEEYLQGLEGTAKHDTPSTDSSSSYDDPVITSLVENLGAPSHEIRLASLKLLKQMNNLQGSHELVDTMIEVEQLPLSLEHTRTIAMLLRKLGQKYASLDDSSWLQKGVPNFAFGMLTVKLSPVWDDATEALVQMAETKAGEEIVSAISFKWLDMPSPRWTPPSSDGLNRNRPVVTDFDCTLLQSLHRRAEDVHKMATTPDDLMLQRFDEGQCTPDALPGNARSRALKVFNAAPFIAERRSRRLVPHFLPWALEDEAAVQDDNHELDQTYWSLADRKALLGVFSQFTNPKVLYLHEKVYEGLLQLMENGDVEVQKLTLKAILAWKQVGVKTYQENLEYLLDDARFKNELTVFLQGDGVIKSEHRAELMPVLLRLLYGRTISKKALISELGTNVSPYMETILNAVLYCLVYSCRHLKGTSSEADNAADEDEENASAHSLLKTIRSTGIKCLTMLFQNAHDFQWDPYHGIIVEEVVAPRLENLASEMIQGVSGILQLLSTWSALPKAAMFLAPYGDALPQDVLPKVIECLAAAKAKDEVRVFILEIIRNLVNLALSPAQESEFNELIKAEIIEPNARPMLETITAVLQAPSTTTDLLDSCVEALLSLAQVLRESESVGPVLRICSFLLQQPPRRVSPRTKGRLLLVVENFVALISPADHPDLCNDVYETLASLFSYFKDRENRQALCRAVAAISVRDPGKTAVAELCVELNSYKEGRIDEPHYDRRLAAFNSISQKREVPLTPQEWLPLLHNCLFFIKDDEEFGVLSTNSADVLRRFVQDTADASSGPSKAKFEEYMSTILMPAIYAGAREPSDTVRREILRVLGFILSTVPQWKPVKDMGGLLTEVQEETTEPAFFFNILSPAVSRQMEALQALEKANQTQEMASQNLAQFFIPLLENFIFGKAEGVDDRGLSAQASSVIGSLAMSLHWKHYRTTLQRYIGYVASKPEHQKHTIRLLGKFTDAIVSAAEHMPSAEAMEIDQQEASSSVPGRLSLTMPKQAQLSTEVVDYFLPMLVKHLHEKDESEVSYRVPVGVTIVKLLKILPSEQMDQRLAGVLTDICHILRSKATESRDLARDTLVQIANILGPSFFGFILRELRGALTKGYQLHVLSFTMHSILVSIIPGLTPGDLDYCLPSIVTVIMDDIFGVIGQEKDAEGYISQMKEVKSSKSQDSMELIAKNASITHLIDLVKPLQALLMQKVDLKMIRKIDNLMGRISAGLLQNPAAESRDTLVFCYEVIQNVYKSREPQVEQKLDPRVRKYLVQKGAKKSGDRGKTSRNTFRLLRFAIDVLRSMFKKHDSLRTPENILGFLPIFGDAILEAEDDVKISTFRLLAVIVKVPFEGSEGTDIYKVAVREAMKSVAHSVSTTTELSQAALKMLSVVLRDRKDVPIKDSAVDMLLGKLKDDLTEPQYRHVTFNFLRSILERRIETALVYDTMDYVGTVMITNDDKDTRDLARGAFFQFIREYPQKKARWTKQLTFIVANLKYQREGGRLSVMEVVHLLLMKSSDEFVQEIAATCFLPLFFVMANDESEKCCLAASELLKEIFRRADKERTQKFLTLLRTWLDKDENPAVLQLALKVWAYYFESSDGAPKNQKDFKLVFAKIVGMLSADDLHDVDGELVGAALGLTAVLVGVFPEKMLSSGSEEFWAHVGRCMGHPHAPVKLAAIKLISSYLSNFAQNIGRAPSGEPIEGSHGLHLDSTKIDDLVRLALNILNGREVDEALATEAGQILIFLGPRLPTPAATADGDEVEGAQEGEEDEESEDEHEQPRQKDLQYLFWRLSRILRKEIRPTAVAIAPKPVAMEVLETICRRSPAERLQPSLKTILTPLHNITDPSIRPPQSIDEVFQTKHEHIKTRAQILMDALQKKFGTAEYTKQLMAIREEVRARRQMRSSKRKIEAIAQPEKYGRDKRKKFEKNRERKKVRSSEQRAMRQAYKQW</sequence>
<reference evidence="5" key="1">
    <citation type="journal article" date="2014" name="Genome Announc.">
        <title>Genome sequence and annotation of Acremonium chrysogenum, producer of the beta-lactam antibiotic cephalosporin C.</title>
        <authorList>
            <person name="Terfehr D."/>
            <person name="Dahlmann T.A."/>
            <person name="Specht T."/>
            <person name="Zadra I."/>
            <person name="Kuernsteiner H."/>
            <person name="Kueck U."/>
        </authorList>
    </citation>
    <scope>NUCLEOTIDE SEQUENCE [LARGE SCALE GENOMIC DNA]</scope>
    <source>
        <strain evidence="5">ATCC 11550 / CBS 779.69 / DSM 880 / IAM 14645 / JCM 23072 / IMI 49137</strain>
    </source>
</reference>